<dbReference type="OrthoDB" id="3218112at2759"/>
<feature type="region of interest" description="Disordered" evidence="1">
    <location>
        <begin position="1"/>
        <end position="31"/>
    </location>
</feature>
<dbReference type="AlphaFoldDB" id="A0A167TE92"/>
<proteinExistence type="predicted"/>
<evidence type="ECO:0000256" key="1">
    <source>
        <dbReference type="SAM" id="MobiDB-lite"/>
    </source>
</evidence>
<name>A0A167TE92_9AGAM</name>
<accession>A0A167TE92</accession>
<evidence type="ECO:0000313" key="3">
    <source>
        <dbReference type="Proteomes" id="UP000076532"/>
    </source>
</evidence>
<dbReference type="EMBL" id="KV418271">
    <property type="protein sequence ID" value="KZP02846.1"/>
    <property type="molecule type" value="Genomic_DNA"/>
</dbReference>
<reference evidence="2 3" key="1">
    <citation type="journal article" date="2016" name="Mol. Biol. Evol.">
        <title>Comparative Genomics of Early-Diverging Mushroom-Forming Fungi Provides Insights into the Origins of Lignocellulose Decay Capabilities.</title>
        <authorList>
            <person name="Nagy L.G."/>
            <person name="Riley R."/>
            <person name="Tritt A."/>
            <person name="Adam C."/>
            <person name="Daum C."/>
            <person name="Floudas D."/>
            <person name="Sun H."/>
            <person name="Yadav J.S."/>
            <person name="Pangilinan J."/>
            <person name="Larsson K.H."/>
            <person name="Matsuura K."/>
            <person name="Barry K."/>
            <person name="Labutti K."/>
            <person name="Kuo R."/>
            <person name="Ohm R.A."/>
            <person name="Bhattacharya S.S."/>
            <person name="Shirouzu T."/>
            <person name="Yoshinaga Y."/>
            <person name="Martin F.M."/>
            <person name="Grigoriev I.V."/>
            <person name="Hibbett D.S."/>
        </authorList>
    </citation>
    <scope>NUCLEOTIDE SEQUENCE [LARGE SCALE GENOMIC DNA]</scope>
    <source>
        <strain evidence="2 3">CBS 109695</strain>
    </source>
</reference>
<evidence type="ECO:0000313" key="2">
    <source>
        <dbReference type="EMBL" id="KZP02846.1"/>
    </source>
</evidence>
<protein>
    <submittedName>
        <fullName evidence="2">Uncharacterized protein</fullName>
    </submittedName>
</protein>
<dbReference type="Proteomes" id="UP000076532">
    <property type="component" value="Unassembled WGS sequence"/>
</dbReference>
<keyword evidence="3" id="KW-1185">Reference proteome</keyword>
<sequence length="111" mass="12431">MDSAISQPPTKLPRTDSNDDESPPLAECTRPTPWFEDGYIMFETERGHTGSQFCYLRDIFVIGQAQEGDIVDGYPVVHLVDKPQNVEHVAEALHNSRKALNIMMAARLCAK</sequence>
<gene>
    <name evidence="2" type="ORF">FIBSPDRAFT_941812</name>
</gene>
<organism evidence="2 3">
    <name type="scientific">Athelia psychrophila</name>
    <dbReference type="NCBI Taxonomy" id="1759441"/>
    <lineage>
        <taxon>Eukaryota</taxon>
        <taxon>Fungi</taxon>
        <taxon>Dikarya</taxon>
        <taxon>Basidiomycota</taxon>
        <taxon>Agaricomycotina</taxon>
        <taxon>Agaricomycetes</taxon>
        <taxon>Agaricomycetidae</taxon>
        <taxon>Atheliales</taxon>
        <taxon>Atheliaceae</taxon>
        <taxon>Athelia</taxon>
    </lineage>
</organism>